<feature type="transmembrane region" description="Helical" evidence="8">
    <location>
        <begin position="272"/>
        <end position="295"/>
    </location>
</feature>
<evidence type="ECO:0000256" key="8">
    <source>
        <dbReference type="SAM" id="Phobius"/>
    </source>
</evidence>
<keyword evidence="6 8" id="KW-1133">Transmembrane helix</keyword>
<dbReference type="Gene3D" id="1.20.1720.10">
    <property type="entry name" value="Multidrug resistance protein D"/>
    <property type="match status" value="1"/>
</dbReference>
<dbReference type="InterPro" id="IPR004638">
    <property type="entry name" value="EmrB-like"/>
</dbReference>
<reference evidence="10 11" key="1">
    <citation type="submission" date="2019-11" db="EMBL/GenBank/DDBJ databases">
        <title>Whole-genome sequence of a the green, strictly anaerobic photosynthetic bacterium Heliobacillus mobilis DSM 6151.</title>
        <authorList>
            <person name="Kyndt J.A."/>
            <person name="Meyer T.E."/>
        </authorList>
    </citation>
    <scope>NUCLEOTIDE SEQUENCE [LARGE SCALE GENOMIC DNA]</scope>
    <source>
        <strain evidence="10 11">DSM 6151</strain>
    </source>
</reference>
<dbReference type="EMBL" id="WNKU01000037">
    <property type="protein sequence ID" value="MTV50820.1"/>
    <property type="molecule type" value="Genomic_DNA"/>
</dbReference>
<evidence type="ECO:0000259" key="9">
    <source>
        <dbReference type="PROSITE" id="PS50850"/>
    </source>
</evidence>
<keyword evidence="7 8" id="KW-0472">Membrane</keyword>
<dbReference type="PANTHER" id="PTHR42718:SF9">
    <property type="entry name" value="MAJOR FACILITATOR SUPERFAMILY MULTIDRUG TRANSPORTER MFSC"/>
    <property type="match status" value="1"/>
</dbReference>
<dbReference type="Gene3D" id="1.20.1250.20">
    <property type="entry name" value="MFS general substrate transporter like domains"/>
    <property type="match status" value="1"/>
</dbReference>
<evidence type="ECO:0000256" key="7">
    <source>
        <dbReference type="ARBA" id="ARBA00023136"/>
    </source>
</evidence>
<feature type="transmembrane region" description="Helical" evidence="8">
    <location>
        <begin position="301"/>
        <end position="323"/>
    </location>
</feature>
<dbReference type="Pfam" id="PF07690">
    <property type="entry name" value="MFS_1"/>
    <property type="match status" value="1"/>
</dbReference>
<keyword evidence="4" id="KW-1003">Cell membrane</keyword>
<dbReference type="InterPro" id="IPR036259">
    <property type="entry name" value="MFS_trans_sf"/>
</dbReference>
<dbReference type="PANTHER" id="PTHR42718">
    <property type="entry name" value="MAJOR FACILITATOR SUPERFAMILY MULTIDRUG TRANSPORTER MFSC"/>
    <property type="match status" value="1"/>
</dbReference>
<feature type="transmembrane region" description="Helical" evidence="8">
    <location>
        <begin position="229"/>
        <end position="251"/>
    </location>
</feature>
<feature type="transmembrane region" description="Helical" evidence="8">
    <location>
        <begin position="50"/>
        <end position="71"/>
    </location>
</feature>
<comment type="caution">
    <text evidence="10">The sequence shown here is derived from an EMBL/GenBank/DDBJ whole genome shotgun (WGS) entry which is preliminary data.</text>
</comment>
<dbReference type="InterPro" id="IPR011701">
    <property type="entry name" value="MFS"/>
</dbReference>
<evidence type="ECO:0000256" key="3">
    <source>
        <dbReference type="ARBA" id="ARBA00022448"/>
    </source>
</evidence>
<dbReference type="GO" id="GO:0005886">
    <property type="term" value="C:plasma membrane"/>
    <property type="evidence" value="ECO:0007669"/>
    <property type="project" value="UniProtKB-SubCell"/>
</dbReference>
<comment type="similarity">
    <text evidence="2">Belongs to the major facilitator superfamily. EmrB family.</text>
</comment>
<dbReference type="RefSeq" id="WP_170292132.1">
    <property type="nucleotide sequence ID" value="NZ_WNKU01000037.1"/>
</dbReference>
<dbReference type="GO" id="GO:0022857">
    <property type="term" value="F:transmembrane transporter activity"/>
    <property type="evidence" value="ECO:0007669"/>
    <property type="project" value="InterPro"/>
</dbReference>
<dbReference type="Proteomes" id="UP000430670">
    <property type="component" value="Unassembled WGS sequence"/>
</dbReference>
<feature type="transmembrane region" description="Helical" evidence="8">
    <location>
        <begin position="145"/>
        <end position="166"/>
    </location>
</feature>
<comment type="subcellular location">
    <subcellularLocation>
        <location evidence="1">Cell membrane</location>
        <topology evidence="1">Multi-pass membrane protein</topology>
    </subcellularLocation>
</comment>
<dbReference type="PROSITE" id="PS50850">
    <property type="entry name" value="MFS"/>
    <property type="match status" value="1"/>
</dbReference>
<dbReference type="NCBIfam" id="TIGR00711">
    <property type="entry name" value="efflux_EmrB"/>
    <property type="match status" value="1"/>
</dbReference>
<evidence type="ECO:0000256" key="4">
    <source>
        <dbReference type="ARBA" id="ARBA00022475"/>
    </source>
</evidence>
<evidence type="ECO:0000313" key="10">
    <source>
        <dbReference type="EMBL" id="MTV50820.1"/>
    </source>
</evidence>
<evidence type="ECO:0000256" key="5">
    <source>
        <dbReference type="ARBA" id="ARBA00022692"/>
    </source>
</evidence>
<keyword evidence="5 8" id="KW-0812">Transmembrane</keyword>
<feature type="transmembrane region" description="Helical" evidence="8">
    <location>
        <begin position="367"/>
        <end position="386"/>
    </location>
</feature>
<feature type="transmembrane region" description="Helical" evidence="8">
    <location>
        <begin position="83"/>
        <end position="106"/>
    </location>
</feature>
<proteinExistence type="inferred from homology"/>
<feature type="transmembrane region" description="Helical" evidence="8">
    <location>
        <begin position="112"/>
        <end position="133"/>
    </location>
</feature>
<feature type="transmembrane region" description="Helical" evidence="8">
    <location>
        <begin position="335"/>
        <end position="355"/>
    </location>
</feature>
<protein>
    <submittedName>
        <fullName evidence="10">DHA2 family efflux MFS transporter permease subunit</fullName>
    </submittedName>
</protein>
<keyword evidence="11" id="KW-1185">Reference proteome</keyword>
<feature type="transmembrane region" description="Helical" evidence="8">
    <location>
        <begin position="448"/>
        <end position="467"/>
    </location>
</feature>
<organism evidence="10 11">
    <name type="scientific">Heliobacterium mobile</name>
    <name type="common">Heliobacillus mobilis</name>
    <dbReference type="NCBI Taxonomy" id="28064"/>
    <lineage>
        <taxon>Bacteria</taxon>
        <taxon>Bacillati</taxon>
        <taxon>Bacillota</taxon>
        <taxon>Clostridia</taxon>
        <taxon>Eubacteriales</taxon>
        <taxon>Heliobacteriaceae</taxon>
        <taxon>Heliobacterium</taxon>
    </lineage>
</organism>
<name>A0A6I3SP43_HELMO</name>
<feature type="transmembrane region" description="Helical" evidence="8">
    <location>
        <begin position="407"/>
        <end position="428"/>
    </location>
</feature>
<sequence>MAQNAAVPAPHPQRWLILFSVMAAGIMGPIDGSVVNVAMPTFSSVFNVEIHTVSWVSMAYLLMLGSLILTYGRLGDMFGFRRILLLGILLFTVASAFCALSPNVWVLVFFRALQAIGAGMFMAMGPAIVTSVFPPQERGRALGTNGMIVAVGLALGPTLGGFLLAYAGWQSIFTINIPIGILGFLLCLKVIPIDKNRRDQNFDLAGAMLGFVALGSFLLVGSYGEEWGWTSTPALVFLALFVFGSAAFIYWERRVEDPMLDLTLFENRVFSAANFASLMNFMSLSAVMFLLPFYLQRVLHFDARLIGLILTVSPAMMLILAPTSGALSDKVGTRWLAFTGQSLVALAMFLMSFLGDHSGVIDVVWRLAIFGLGTGIFQSPNNNAVMGAVPRHRLGVGSGTLATVRNVGMVLGIAVSSGVMTWQLAAYQGSLSALGSDSATAFMAGLKVAFRVGSALAILGALVNIYTQKKR</sequence>
<evidence type="ECO:0000256" key="1">
    <source>
        <dbReference type="ARBA" id="ARBA00004651"/>
    </source>
</evidence>
<evidence type="ECO:0000256" key="2">
    <source>
        <dbReference type="ARBA" id="ARBA00008537"/>
    </source>
</evidence>
<dbReference type="SUPFAM" id="SSF103473">
    <property type="entry name" value="MFS general substrate transporter"/>
    <property type="match status" value="1"/>
</dbReference>
<dbReference type="CDD" id="cd17321">
    <property type="entry name" value="MFS_MMR_MDR_like"/>
    <property type="match status" value="1"/>
</dbReference>
<feature type="transmembrane region" description="Helical" evidence="8">
    <location>
        <begin position="12"/>
        <end position="30"/>
    </location>
</feature>
<dbReference type="AlphaFoldDB" id="A0A6I3SP43"/>
<evidence type="ECO:0000313" key="11">
    <source>
        <dbReference type="Proteomes" id="UP000430670"/>
    </source>
</evidence>
<feature type="domain" description="Major facilitator superfamily (MFS) profile" evidence="9">
    <location>
        <begin position="17"/>
        <end position="471"/>
    </location>
</feature>
<dbReference type="InterPro" id="IPR020846">
    <property type="entry name" value="MFS_dom"/>
</dbReference>
<evidence type="ECO:0000256" key="6">
    <source>
        <dbReference type="ARBA" id="ARBA00022989"/>
    </source>
</evidence>
<keyword evidence="3" id="KW-0813">Transport</keyword>
<gene>
    <name evidence="10" type="ORF">GJ688_17960</name>
</gene>
<accession>A0A6I3SP43</accession>
<feature type="transmembrane region" description="Helical" evidence="8">
    <location>
        <begin position="204"/>
        <end position="223"/>
    </location>
</feature>
<feature type="transmembrane region" description="Helical" evidence="8">
    <location>
        <begin position="172"/>
        <end position="192"/>
    </location>
</feature>